<dbReference type="EMBL" id="JAMSHJ010000007">
    <property type="protein sequence ID" value="KAI5383520.1"/>
    <property type="molecule type" value="Genomic_DNA"/>
</dbReference>
<keyword evidence="1" id="KW-0732">Signal</keyword>
<comment type="caution">
    <text evidence="7">The sequence shown here is derived from an EMBL/GenBank/DDBJ whole genome shotgun (WGS) entry which is preliminary data.</text>
</comment>
<dbReference type="PROSITE" id="PS50302">
    <property type="entry name" value="PUM"/>
    <property type="match status" value="1"/>
</dbReference>
<dbReference type="GO" id="GO:0006417">
    <property type="term" value="P:regulation of translation"/>
    <property type="evidence" value="ECO:0007669"/>
    <property type="project" value="UniProtKB-KW"/>
</dbReference>
<dbReference type="Proteomes" id="UP001058974">
    <property type="component" value="Chromosome 7"/>
</dbReference>
<dbReference type="SUPFAM" id="SSF56112">
    <property type="entry name" value="Protein kinase-like (PK-like)"/>
    <property type="match status" value="1"/>
</dbReference>
<keyword evidence="8" id="KW-1185">Reference proteome</keyword>
<dbReference type="GO" id="GO:0003723">
    <property type="term" value="F:RNA binding"/>
    <property type="evidence" value="ECO:0007669"/>
    <property type="project" value="UniProtKB-KW"/>
</dbReference>
<evidence type="ECO:0000256" key="3">
    <source>
        <dbReference type="ARBA" id="ARBA00022845"/>
    </source>
</evidence>
<evidence type="ECO:0000259" key="6">
    <source>
        <dbReference type="PROSITE" id="PS50011"/>
    </source>
</evidence>
<sequence length="170" mass="19205">MDIKPQNILLDDYFNARISDFGLTKLMNMNQSKTNTGIRGTKGCVQEMDDEDEEKAILTDWAYDCYKDGARVLEHCEDPSTQQKVMNEILGAVSMLTQDQYGNYVVQHVLFYKIGSLYNVITIAPITQNIVPATLANPFCSIFNITAIRNVVAGTEFCIADNLYPVFHFE</sequence>
<proteinExistence type="predicted"/>
<dbReference type="InterPro" id="IPR001313">
    <property type="entry name" value="Pumilio_RNA-bd_rpt"/>
</dbReference>
<organism evidence="7 8">
    <name type="scientific">Pisum sativum</name>
    <name type="common">Garden pea</name>
    <name type="synonym">Lathyrus oleraceus</name>
    <dbReference type="NCBI Taxonomy" id="3888"/>
    <lineage>
        <taxon>Eukaryota</taxon>
        <taxon>Viridiplantae</taxon>
        <taxon>Streptophyta</taxon>
        <taxon>Embryophyta</taxon>
        <taxon>Tracheophyta</taxon>
        <taxon>Spermatophyta</taxon>
        <taxon>Magnoliopsida</taxon>
        <taxon>eudicotyledons</taxon>
        <taxon>Gunneridae</taxon>
        <taxon>Pentapetalae</taxon>
        <taxon>rosids</taxon>
        <taxon>fabids</taxon>
        <taxon>Fabales</taxon>
        <taxon>Fabaceae</taxon>
        <taxon>Papilionoideae</taxon>
        <taxon>50 kb inversion clade</taxon>
        <taxon>NPAAA clade</taxon>
        <taxon>Hologalegina</taxon>
        <taxon>IRL clade</taxon>
        <taxon>Fabeae</taxon>
        <taxon>Lathyrus</taxon>
    </lineage>
</organism>
<evidence type="ECO:0000256" key="5">
    <source>
        <dbReference type="PROSITE-ProRule" id="PRU00317"/>
    </source>
</evidence>
<dbReference type="Pfam" id="PF00806">
    <property type="entry name" value="PUF"/>
    <property type="match status" value="2"/>
</dbReference>
<dbReference type="Gramene" id="Psat07G0077500-T1">
    <property type="protein sequence ID" value="KAI5383520.1"/>
    <property type="gene ID" value="KIW84_070775"/>
</dbReference>
<gene>
    <name evidence="7" type="ORF">KIW84_070775</name>
</gene>
<dbReference type="InterPro" id="IPR011989">
    <property type="entry name" value="ARM-like"/>
</dbReference>
<keyword evidence="4" id="KW-0694">RNA-binding</keyword>
<dbReference type="SUPFAM" id="SSF48371">
    <property type="entry name" value="ARM repeat"/>
    <property type="match status" value="1"/>
</dbReference>
<dbReference type="Gene3D" id="1.25.10.10">
    <property type="entry name" value="Leucine-rich Repeat Variant"/>
    <property type="match status" value="1"/>
</dbReference>
<dbReference type="AlphaFoldDB" id="A0A9D4VH28"/>
<dbReference type="GO" id="GO:0005524">
    <property type="term" value="F:ATP binding"/>
    <property type="evidence" value="ECO:0007669"/>
    <property type="project" value="InterPro"/>
</dbReference>
<evidence type="ECO:0000256" key="1">
    <source>
        <dbReference type="ARBA" id="ARBA00022729"/>
    </source>
</evidence>
<dbReference type="InterPro" id="IPR016024">
    <property type="entry name" value="ARM-type_fold"/>
</dbReference>
<evidence type="ECO:0000256" key="2">
    <source>
        <dbReference type="ARBA" id="ARBA00022737"/>
    </source>
</evidence>
<feature type="repeat" description="Pumilio" evidence="5">
    <location>
        <begin position="88"/>
        <end position="123"/>
    </location>
</feature>
<dbReference type="InterPro" id="IPR000719">
    <property type="entry name" value="Prot_kinase_dom"/>
</dbReference>
<dbReference type="InterPro" id="IPR011009">
    <property type="entry name" value="Kinase-like_dom_sf"/>
</dbReference>
<dbReference type="PANTHER" id="PTHR47976:SF15">
    <property type="entry name" value="G-TYPE LECTIN S-RECEPTOR-LIKE SERINE_THREONINE-PROTEIN KINASE RLK1"/>
    <property type="match status" value="1"/>
</dbReference>
<keyword evidence="2" id="KW-0677">Repeat</keyword>
<protein>
    <recommendedName>
        <fullName evidence="6">Protein kinase domain-containing protein</fullName>
    </recommendedName>
</protein>
<reference evidence="7 8" key="1">
    <citation type="journal article" date="2022" name="Nat. Genet.">
        <title>Improved pea reference genome and pan-genome highlight genomic features and evolutionary characteristics.</title>
        <authorList>
            <person name="Yang T."/>
            <person name="Liu R."/>
            <person name="Luo Y."/>
            <person name="Hu S."/>
            <person name="Wang D."/>
            <person name="Wang C."/>
            <person name="Pandey M.K."/>
            <person name="Ge S."/>
            <person name="Xu Q."/>
            <person name="Li N."/>
            <person name="Li G."/>
            <person name="Huang Y."/>
            <person name="Saxena R.K."/>
            <person name="Ji Y."/>
            <person name="Li M."/>
            <person name="Yan X."/>
            <person name="He Y."/>
            <person name="Liu Y."/>
            <person name="Wang X."/>
            <person name="Xiang C."/>
            <person name="Varshney R.K."/>
            <person name="Ding H."/>
            <person name="Gao S."/>
            <person name="Zong X."/>
        </authorList>
    </citation>
    <scope>NUCLEOTIDE SEQUENCE [LARGE SCALE GENOMIC DNA]</scope>
    <source>
        <strain evidence="7 8">cv. Zhongwan 6</strain>
    </source>
</reference>
<evidence type="ECO:0000256" key="4">
    <source>
        <dbReference type="ARBA" id="ARBA00022884"/>
    </source>
</evidence>
<name>A0A9D4VH28_PEA</name>
<feature type="domain" description="Protein kinase" evidence="6">
    <location>
        <begin position="1"/>
        <end position="170"/>
    </location>
</feature>
<dbReference type="Gene3D" id="1.10.510.10">
    <property type="entry name" value="Transferase(Phosphotransferase) domain 1"/>
    <property type="match status" value="1"/>
</dbReference>
<keyword evidence="3" id="KW-0810">Translation regulation</keyword>
<dbReference type="PROSITE" id="PS50011">
    <property type="entry name" value="PROTEIN_KINASE_DOM"/>
    <property type="match status" value="1"/>
</dbReference>
<dbReference type="GO" id="GO:0004672">
    <property type="term" value="F:protein kinase activity"/>
    <property type="evidence" value="ECO:0007669"/>
    <property type="project" value="InterPro"/>
</dbReference>
<dbReference type="PANTHER" id="PTHR47976">
    <property type="entry name" value="G-TYPE LECTIN S-RECEPTOR-LIKE SERINE/THREONINE-PROTEIN KINASE SD2-5"/>
    <property type="match status" value="1"/>
</dbReference>
<evidence type="ECO:0000313" key="8">
    <source>
        <dbReference type="Proteomes" id="UP001058974"/>
    </source>
</evidence>
<dbReference type="InterPro" id="IPR051343">
    <property type="entry name" value="G-type_lectin_kinases/EP1-like"/>
</dbReference>
<accession>A0A9D4VH28</accession>
<evidence type="ECO:0000313" key="7">
    <source>
        <dbReference type="EMBL" id="KAI5383520.1"/>
    </source>
</evidence>